<dbReference type="Proteomes" id="UP000050514">
    <property type="component" value="Unassembled WGS sequence"/>
</dbReference>
<dbReference type="STRING" id="360411.AC812_04850"/>
<proteinExistence type="predicted"/>
<gene>
    <name evidence="1" type="ORF">AC812_04850</name>
</gene>
<keyword evidence="2" id="KW-1185">Reference proteome</keyword>
<dbReference type="AlphaFoldDB" id="A0A0P6XA88"/>
<dbReference type="OrthoDB" id="159286at2"/>
<evidence type="ECO:0000313" key="1">
    <source>
        <dbReference type="EMBL" id="KPL76652.1"/>
    </source>
</evidence>
<dbReference type="EMBL" id="LGHJ01000011">
    <property type="protein sequence ID" value="KPL76652.1"/>
    <property type="molecule type" value="Genomic_DNA"/>
</dbReference>
<comment type="caution">
    <text evidence="1">The sequence shown here is derived from an EMBL/GenBank/DDBJ whole genome shotgun (WGS) entry which is preliminary data.</text>
</comment>
<evidence type="ECO:0000313" key="2">
    <source>
        <dbReference type="Proteomes" id="UP000050514"/>
    </source>
</evidence>
<reference evidence="1 2" key="1">
    <citation type="submission" date="2015-07" db="EMBL/GenBank/DDBJ databases">
        <title>Draft genome of Bellilinea caldifistulae DSM 17877.</title>
        <authorList>
            <person name="Hemp J."/>
            <person name="Ward L.M."/>
            <person name="Pace L.A."/>
            <person name="Fischer W.W."/>
        </authorList>
    </citation>
    <scope>NUCLEOTIDE SEQUENCE [LARGE SCALE GENOMIC DNA]</scope>
    <source>
        <strain evidence="1 2">GOMI-1</strain>
    </source>
</reference>
<name>A0A0P6XA88_9CHLR</name>
<organism evidence="1 2">
    <name type="scientific">Bellilinea caldifistulae</name>
    <dbReference type="NCBI Taxonomy" id="360411"/>
    <lineage>
        <taxon>Bacteria</taxon>
        <taxon>Bacillati</taxon>
        <taxon>Chloroflexota</taxon>
        <taxon>Anaerolineae</taxon>
        <taxon>Anaerolineales</taxon>
        <taxon>Anaerolineaceae</taxon>
        <taxon>Bellilinea</taxon>
    </lineage>
</organism>
<sequence length="154" mass="17519">MSFAFRKHDYNLDEFERCPEHGCIVMRVVAEAKPVCLLDWLNENAAERMVRDVILRGQGEYDLPAVILDNGFLLPVKRAVDVVTGNSQGEVNESVLDWRVTDILYLRGDNQEGVAVELLPDGSEADDDPGFLLYLDLQILTYLLFDAEIRKYEP</sequence>
<protein>
    <submittedName>
        <fullName evidence="1">Uncharacterized protein</fullName>
    </submittedName>
</protein>
<dbReference type="RefSeq" id="WP_061919771.1">
    <property type="nucleotide sequence ID" value="NZ_DF967971.1"/>
</dbReference>
<accession>A0A0P6XA88</accession>